<evidence type="ECO:0000256" key="3">
    <source>
        <dbReference type="ARBA" id="ARBA00023136"/>
    </source>
</evidence>
<gene>
    <name evidence="7" type="ORF">D9Q98_002251</name>
</gene>
<dbReference type="GO" id="GO:0016020">
    <property type="term" value="C:membrane"/>
    <property type="evidence" value="ECO:0007669"/>
    <property type="project" value="UniProtKB-SubCell"/>
</dbReference>
<dbReference type="PROSITE" id="PS50920">
    <property type="entry name" value="SOLCAR"/>
    <property type="match status" value="3"/>
</dbReference>
<evidence type="ECO:0000256" key="2">
    <source>
        <dbReference type="ARBA" id="ARBA00022692"/>
    </source>
</evidence>
<keyword evidence="6" id="KW-1133">Transmembrane helix</keyword>
<comment type="similarity">
    <text evidence="5">Belongs to the mitochondrial carrier (TC 2.A.29) family.</text>
</comment>
<feature type="repeat" description="Solcar" evidence="4">
    <location>
        <begin position="15"/>
        <end position="99"/>
    </location>
</feature>
<reference evidence="7" key="2">
    <citation type="submission" date="2020-11" db="EMBL/GenBank/DDBJ databases">
        <authorList>
            <person name="Cecchin M."/>
            <person name="Marcolungo L."/>
            <person name="Rossato M."/>
            <person name="Girolomoni L."/>
            <person name="Cosentino E."/>
            <person name="Cuine S."/>
            <person name="Li-Beisson Y."/>
            <person name="Delledonne M."/>
            <person name="Ballottari M."/>
        </authorList>
    </citation>
    <scope>NUCLEOTIDE SEQUENCE</scope>
    <source>
        <strain evidence="7">211/11P</strain>
        <tissue evidence="7">Whole cell</tissue>
    </source>
</reference>
<protein>
    <recommendedName>
        <fullName evidence="9">Mitochondrial carrier protein</fullName>
    </recommendedName>
</protein>
<evidence type="ECO:0000256" key="5">
    <source>
        <dbReference type="RuleBase" id="RU000488"/>
    </source>
</evidence>
<feature type="repeat" description="Solcar" evidence="4">
    <location>
        <begin position="114"/>
        <end position="219"/>
    </location>
</feature>
<dbReference type="InterPro" id="IPR018108">
    <property type="entry name" value="MCP_transmembrane"/>
</dbReference>
<evidence type="ECO:0008006" key="9">
    <source>
        <dbReference type="Google" id="ProtNLM"/>
    </source>
</evidence>
<comment type="caution">
    <text evidence="7">The sequence shown here is derived from an EMBL/GenBank/DDBJ whole genome shotgun (WGS) entry which is preliminary data.</text>
</comment>
<dbReference type="SUPFAM" id="SSF103506">
    <property type="entry name" value="Mitochondrial carrier"/>
    <property type="match status" value="1"/>
</dbReference>
<keyword evidence="8" id="KW-1185">Reference proteome</keyword>
<proteinExistence type="inferred from homology"/>
<dbReference type="EMBL" id="SIDB01000002">
    <property type="protein sequence ID" value="KAI3436196.1"/>
    <property type="molecule type" value="Genomic_DNA"/>
</dbReference>
<dbReference type="Pfam" id="PF00153">
    <property type="entry name" value="Mito_carr"/>
    <property type="match status" value="3"/>
</dbReference>
<organism evidence="7 8">
    <name type="scientific">Chlorella vulgaris</name>
    <name type="common">Green alga</name>
    <dbReference type="NCBI Taxonomy" id="3077"/>
    <lineage>
        <taxon>Eukaryota</taxon>
        <taxon>Viridiplantae</taxon>
        <taxon>Chlorophyta</taxon>
        <taxon>core chlorophytes</taxon>
        <taxon>Trebouxiophyceae</taxon>
        <taxon>Chlorellales</taxon>
        <taxon>Chlorellaceae</taxon>
        <taxon>Chlorella clade</taxon>
        <taxon>Chlorella</taxon>
    </lineage>
</organism>
<sequence>MNDRTAIDWNSLDKRRFFVVGTGLFTGLTTCLYPLSVVKTRQMALEGSQSGLKGAYLTARTVVAHDGLRGLYKGFGTVVFGMFPARMIYLSSLEISKSVTAKVLAPLNLSDTAAVGAASFIGGAMGSLSSQIIVVPIDVVAQRLMLLGGGPTAGADSTARAVAAAEAAQRQRTTGIHLARQIVRQEGLRGLYRGFGASLAMFVPNSAIWWGSYGVWQQLLWHQVDRWRGHHEHSGGDIVSVQMAAGVLTGCTSAALTNPLDVVKTRLQTAGSIGAAASMAAAESGAAASSKHRPTWRGVAVQLARQEGVAGFWRGVAPRMASSSIWGTAMVSSYEWLKRLCARPTDTPLA</sequence>
<dbReference type="InterPro" id="IPR023395">
    <property type="entry name" value="MCP_dom_sf"/>
</dbReference>
<evidence type="ECO:0000313" key="7">
    <source>
        <dbReference type="EMBL" id="KAI3436196.1"/>
    </source>
</evidence>
<reference evidence="7" key="1">
    <citation type="journal article" date="2019" name="Plant J.">
        <title>Chlorella vulgaris genome assembly and annotation reveals the molecular basis for metabolic acclimation to high light conditions.</title>
        <authorList>
            <person name="Cecchin M."/>
            <person name="Marcolungo L."/>
            <person name="Rossato M."/>
            <person name="Girolomoni L."/>
            <person name="Cosentino E."/>
            <person name="Cuine S."/>
            <person name="Li-Beisson Y."/>
            <person name="Delledonne M."/>
            <person name="Ballottari M."/>
        </authorList>
    </citation>
    <scope>NUCLEOTIDE SEQUENCE</scope>
    <source>
        <strain evidence="7">211/11P</strain>
    </source>
</reference>
<evidence type="ECO:0000256" key="6">
    <source>
        <dbReference type="SAM" id="Phobius"/>
    </source>
</evidence>
<comment type="subcellular location">
    <subcellularLocation>
        <location evidence="1">Membrane</location>
        <topology evidence="1">Multi-pass membrane protein</topology>
    </subcellularLocation>
</comment>
<evidence type="ECO:0000313" key="8">
    <source>
        <dbReference type="Proteomes" id="UP001055712"/>
    </source>
</evidence>
<evidence type="ECO:0000256" key="1">
    <source>
        <dbReference type="ARBA" id="ARBA00004141"/>
    </source>
</evidence>
<dbReference type="OrthoDB" id="250329at2759"/>
<keyword evidence="2 4" id="KW-0812">Transmembrane</keyword>
<dbReference type="PANTHER" id="PTHR46080">
    <property type="entry name" value="MITOCHONDRIAL SUBSTRATE CARRIER FAMILY PROTEIN J"/>
    <property type="match status" value="1"/>
</dbReference>
<keyword evidence="3 4" id="KW-0472">Membrane</keyword>
<name>A0A9D4TW10_CHLVU</name>
<dbReference type="Gene3D" id="1.50.40.10">
    <property type="entry name" value="Mitochondrial carrier domain"/>
    <property type="match status" value="2"/>
</dbReference>
<feature type="repeat" description="Solcar" evidence="4">
    <location>
        <begin position="237"/>
        <end position="340"/>
    </location>
</feature>
<dbReference type="Proteomes" id="UP001055712">
    <property type="component" value="Unassembled WGS sequence"/>
</dbReference>
<dbReference type="PANTHER" id="PTHR46080:SF3">
    <property type="entry name" value="MITOCHONDRIAL SUBSTRATE CARRIER FAMILY PROTEIN"/>
    <property type="match status" value="1"/>
</dbReference>
<evidence type="ECO:0000256" key="4">
    <source>
        <dbReference type="PROSITE-ProRule" id="PRU00282"/>
    </source>
</evidence>
<keyword evidence="5" id="KW-0813">Transport</keyword>
<feature type="transmembrane region" description="Helical" evidence="6">
    <location>
        <begin position="17"/>
        <end position="35"/>
    </location>
</feature>
<accession>A0A9D4TW10</accession>
<dbReference type="AlphaFoldDB" id="A0A9D4TW10"/>